<proteinExistence type="predicted"/>
<dbReference type="AlphaFoldDB" id="M5UPC5"/>
<keyword evidence="2" id="KW-1185">Reference proteome</keyword>
<dbReference type="EMBL" id="ANOH01000060">
    <property type="protein sequence ID" value="EMI57858.1"/>
    <property type="molecule type" value="Genomic_DNA"/>
</dbReference>
<evidence type="ECO:0000313" key="2">
    <source>
        <dbReference type="Proteomes" id="UP000011885"/>
    </source>
</evidence>
<name>M5UPC5_9BACT</name>
<organism evidence="1 2">
    <name type="scientific">Rhodopirellula sallentina SM41</name>
    <dbReference type="NCBI Taxonomy" id="1263870"/>
    <lineage>
        <taxon>Bacteria</taxon>
        <taxon>Pseudomonadati</taxon>
        <taxon>Planctomycetota</taxon>
        <taxon>Planctomycetia</taxon>
        <taxon>Pirellulales</taxon>
        <taxon>Pirellulaceae</taxon>
        <taxon>Rhodopirellula</taxon>
    </lineage>
</organism>
<comment type="caution">
    <text evidence="1">The sequence shown here is derived from an EMBL/GenBank/DDBJ whole genome shotgun (WGS) entry which is preliminary data.</text>
</comment>
<dbReference type="Proteomes" id="UP000011885">
    <property type="component" value="Unassembled WGS sequence"/>
</dbReference>
<accession>M5UPC5</accession>
<evidence type="ECO:0000313" key="1">
    <source>
        <dbReference type="EMBL" id="EMI57858.1"/>
    </source>
</evidence>
<dbReference type="PATRIC" id="fig|1263870.3.peg.794"/>
<reference evidence="1 2" key="1">
    <citation type="journal article" date="2013" name="Mar. Genomics">
        <title>Expression of sulfatases in Rhodopirellula baltica and the diversity of sulfatases in the genus Rhodopirellula.</title>
        <authorList>
            <person name="Wegner C.E."/>
            <person name="Richter-Heitmann T."/>
            <person name="Klindworth A."/>
            <person name="Klockow C."/>
            <person name="Richter M."/>
            <person name="Achstetter T."/>
            <person name="Glockner F.O."/>
            <person name="Harder J."/>
        </authorList>
    </citation>
    <scope>NUCLEOTIDE SEQUENCE [LARGE SCALE GENOMIC DNA]</scope>
    <source>
        <strain evidence="1 2">SM41</strain>
    </source>
</reference>
<sequence>MVPKSPLPELSVWDASERFSRKQVYICQLFCRSARDCLRRFEVPSAEA</sequence>
<protein>
    <submittedName>
        <fullName evidence="1">Uncharacterized protein</fullName>
    </submittedName>
</protein>
<gene>
    <name evidence="1" type="ORF">RSSM_00726</name>
</gene>